<feature type="transmembrane region" description="Helical" evidence="8">
    <location>
        <begin position="344"/>
        <end position="366"/>
    </location>
</feature>
<sequence length="700" mass="77844">MTSSFQRRPLETFSSPMSRQSENVAAIDNGSIPGTNPVESSKRTSGNGDVLLEMNPTLVDILQSNPNGKHNSIISSDIKPEISTSESKDESGSFIDKEDKDGDEDDLSDFDVLDLDDRDKKEDAWKEANVLSRAILLIQDLVFNVLHLLKRLTSGYLWSVVFLIGFVIYFIFAMIHKFGDEGSYRLLVCTILGIWIIIWPYIKRFIKVTAKKVYGSDSLSAHHLIILRKTKVVVKWLLYVVMTGIMVYVFVEEGRKNLRNLQALPGILAFLLIALVFSTRPSKIDWHTIFWSVALQFLCAMFVLKFKYGKDTIMWMQDRFTEFFENTYEGGLVMFGPSWKDHMFIFGALPLIWFTNGVFTVLYNLGAMQYVINVIGNVLRFITGVSPLESMSISAGIFMEGFTNLVVMRPFLDQLTKSQMFAVLTGCLSSLGGSYLALLATLGISLEYVIPAMLVSAPATFAICKLMVPEARTDAPSLKGDTNKLCSDEKGKYANLLEAFQTGGVSVLAATGNIAVLGYIFMSMVSLVNNTFEWFGDRVGVKNFSIELISSYALYPVALGMGVAPEDCKRVGMLLGYRIGIFNVIAFLKLTALKVNRLTYNHYMAATGFNGTITHHYNDDITLDLWGDRLQNGFLSERSEAIATYSLCGFSSAMSAVLTIGALYVMAPRRKKWVSGKIIPAIVAGNLANCMTGCFASLFY</sequence>
<feature type="transmembrane region" description="Helical" evidence="8">
    <location>
        <begin position="544"/>
        <end position="563"/>
    </location>
</feature>
<evidence type="ECO:0000256" key="6">
    <source>
        <dbReference type="ARBA" id="ARBA00023136"/>
    </source>
</evidence>
<dbReference type="GO" id="GO:0005886">
    <property type="term" value="C:plasma membrane"/>
    <property type="evidence" value="ECO:0007669"/>
    <property type="project" value="UniProtKB-SubCell"/>
</dbReference>
<feature type="compositionally biased region" description="Basic and acidic residues" evidence="7">
    <location>
        <begin position="86"/>
        <end position="100"/>
    </location>
</feature>
<evidence type="ECO:0000259" key="10">
    <source>
        <dbReference type="Pfam" id="PF07662"/>
    </source>
</evidence>
<keyword evidence="4 8" id="KW-0812">Transmembrane</keyword>
<dbReference type="InterPro" id="IPR011657">
    <property type="entry name" value="CNT_C_dom"/>
</dbReference>
<dbReference type="PANTHER" id="PTHR10590">
    <property type="entry name" value="SODIUM/NUCLEOSIDE COTRANSPORTER"/>
    <property type="match status" value="1"/>
</dbReference>
<feature type="transmembrane region" description="Helical" evidence="8">
    <location>
        <begin position="378"/>
        <end position="399"/>
    </location>
</feature>
<feature type="transmembrane region" description="Helical" evidence="8">
    <location>
        <begin position="155"/>
        <end position="172"/>
    </location>
</feature>
<feature type="domain" description="Concentrative nucleoside transporter N-terminal" evidence="9">
    <location>
        <begin position="266"/>
        <end position="337"/>
    </location>
</feature>
<feature type="transmembrane region" description="Helical" evidence="8">
    <location>
        <begin position="233"/>
        <end position="251"/>
    </location>
</feature>
<feature type="compositionally biased region" description="Polar residues" evidence="7">
    <location>
        <begin position="32"/>
        <end position="47"/>
    </location>
</feature>
<dbReference type="AlphaFoldDB" id="A0AAE1A7L3"/>
<evidence type="ECO:0000256" key="5">
    <source>
        <dbReference type="ARBA" id="ARBA00022989"/>
    </source>
</evidence>
<dbReference type="Pfam" id="PF07662">
    <property type="entry name" value="Nucleos_tra2_C"/>
    <property type="match status" value="1"/>
</dbReference>
<keyword evidence="12" id="KW-1185">Reference proteome</keyword>
<dbReference type="GO" id="GO:0005415">
    <property type="term" value="F:nucleoside:sodium symporter activity"/>
    <property type="evidence" value="ECO:0007669"/>
    <property type="project" value="TreeGrafter"/>
</dbReference>
<feature type="transmembrane region" description="Helical" evidence="8">
    <location>
        <begin position="263"/>
        <end position="280"/>
    </location>
</feature>
<dbReference type="Proteomes" id="UP001283361">
    <property type="component" value="Unassembled WGS sequence"/>
</dbReference>
<evidence type="ECO:0000256" key="2">
    <source>
        <dbReference type="ARBA" id="ARBA00009033"/>
    </source>
</evidence>
<evidence type="ECO:0000256" key="1">
    <source>
        <dbReference type="ARBA" id="ARBA00004651"/>
    </source>
</evidence>
<protein>
    <recommendedName>
        <fullName evidence="13">Sodium/nucleoside cotransporter</fullName>
    </recommendedName>
</protein>
<feature type="transmembrane region" description="Helical" evidence="8">
    <location>
        <begin position="286"/>
        <end position="306"/>
    </location>
</feature>
<organism evidence="11 12">
    <name type="scientific">Elysia crispata</name>
    <name type="common">lettuce slug</name>
    <dbReference type="NCBI Taxonomy" id="231223"/>
    <lineage>
        <taxon>Eukaryota</taxon>
        <taxon>Metazoa</taxon>
        <taxon>Spiralia</taxon>
        <taxon>Lophotrochozoa</taxon>
        <taxon>Mollusca</taxon>
        <taxon>Gastropoda</taxon>
        <taxon>Heterobranchia</taxon>
        <taxon>Euthyneura</taxon>
        <taxon>Panpulmonata</taxon>
        <taxon>Sacoglossa</taxon>
        <taxon>Placobranchoidea</taxon>
        <taxon>Plakobranchidae</taxon>
        <taxon>Elysia</taxon>
    </lineage>
</organism>
<feature type="transmembrane region" description="Helical" evidence="8">
    <location>
        <begin position="184"/>
        <end position="202"/>
    </location>
</feature>
<dbReference type="EMBL" id="JAWDGP010002489">
    <property type="protein sequence ID" value="KAK3782739.1"/>
    <property type="molecule type" value="Genomic_DNA"/>
</dbReference>
<feature type="compositionally biased region" description="Polar residues" evidence="7">
    <location>
        <begin position="1"/>
        <end position="23"/>
    </location>
</feature>
<dbReference type="Pfam" id="PF01773">
    <property type="entry name" value="Nucleos_tra2_N"/>
    <property type="match status" value="1"/>
</dbReference>
<reference evidence="11" key="1">
    <citation type="journal article" date="2023" name="G3 (Bethesda)">
        <title>A reference genome for the long-term kleptoplast-retaining sea slug Elysia crispata morphotype clarki.</title>
        <authorList>
            <person name="Eastman K.E."/>
            <person name="Pendleton A.L."/>
            <person name="Shaikh M.A."/>
            <person name="Suttiyut T."/>
            <person name="Ogas R."/>
            <person name="Tomko P."/>
            <person name="Gavelis G."/>
            <person name="Widhalm J.R."/>
            <person name="Wisecaver J.H."/>
        </authorList>
    </citation>
    <scope>NUCLEOTIDE SEQUENCE</scope>
    <source>
        <strain evidence="11">ECLA1</strain>
    </source>
</reference>
<feature type="region of interest" description="Disordered" evidence="7">
    <location>
        <begin position="70"/>
        <end position="105"/>
    </location>
</feature>
<evidence type="ECO:0000256" key="3">
    <source>
        <dbReference type="ARBA" id="ARBA00022475"/>
    </source>
</evidence>
<dbReference type="PANTHER" id="PTHR10590:SF4">
    <property type="entry name" value="SOLUTE CARRIER FAMILY 28 MEMBER 3"/>
    <property type="match status" value="1"/>
</dbReference>
<evidence type="ECO:0000313" key="12">
    <source>
        <dbReference type="Proteomes" id="UP001283361"/>
    </source>
</evidence>
<evidence type="ECO:0008006" key="13">
    <source>
        <dbReference type="Google" id="ProtNLM"/>
    </source>
</evidence>
<evidence type="ECO:0000313" key="11">
    <source>
        <dbReference type="EMBL" id="KAK3782739.1"/>
    </source>
</evidence>
<feature type="transmembrane region" description="Helical" evidence="8">
    <location>
        <begin position="678"/>
        <end position="699"/>
    </location>
</feature>
<dbReference type="InterPro" id="IPR002668">
    <property type="entry name" value="CNT_N_dom"/>
</dbReference>
<evidence type="ECO:0000256" key="8">
    <source>
        <dbReference type="SAM" id="Phobius"/>
    </source>
</evidence>
<name>A0AAE1A7L3_9GAST</name>
<evidence type="ECO:0000256" key="4">
    <source>
        <dbReference type="ARBA" id="ARBA00022692"/>
    </source>
</evidence>
<dbReference type="InterPro" id="IPR008276">
    <property type="entry name" value="C_nuclsd_transpt"/>
</dbReference>
<gene>
    <name evidence="11" type="ORF">RRG08_037738</name>
</gene>
<evidence type="ECO:0000259" key="9">
    <source>
        <dbReference type="Pfam" id="PF01773"/>
    </source>
</evidence>
<feature type="domain" description="Concentrative nucleoside transporter C-terminal" evidence="10">
    <location>
        <begin position="448"/>
        <end position="696"/>
    </location>
</feature>
<feature type="transmembrane region" description="Helical" evidence="8">
    <location>
        <begin position="642"/>
        <end position="666"/>
    </location>
</feature>
<evidence type="ECO:0000256" key="7">
    <source>
        <dbReference type="SAM" id="MobiDB-lite"/>
    </source>
</evidence>
<feature type="transmembrane region" description="Helical" evidence="8">
    <location>
        <begin position="505"/>
        <end position="524"/>
    </location>
</feature>
<keyword evidence="5 8" id="KW-1133">Transmembrane helix</keyword>
<comment type="subcellular location">
    <subcellularLocation>
        <location evidence="1">Cell membrane</location>
        <topology evidence="1">Multi-pass membrane protein</topology>
    </subcellularLocation>
</comment>
<comment type="caution">
    <text evidence="11">The sequence shown here is derived from an EMBL/GenBank/DDBJ whole genome shotgun (WGS) entry which is preliminary data.</text>
</comment>
<comment type="similarity">
    <text evidence="2">Belongs to the concentrative nucleoside transporter (CNT) (TC 2.A.41) family.</text>
</comment>
<accession>A0AAE1A7L3</accession>
<keyword evidence="6 8" id="KW-0472">Membrane</keyword>
<feature type="transmembrane region" description="Helical" evidence="8">
    <location>
        <begin position="575"/>
        <end position="593"/>
    </location>
</feature>
<proteinExistence type="inferred from homology"/>
<keyword evidence="3" id="KW-1003">Cell membrane</keyword>
<feature type="transmembrane region" description="Helical" evidence="8">
    <location>
        <begin position="420"/>
        <end position="442"/>
    </location>
</feature>
<feature type="region of interest" description="Disordered" evidence="7">
    <location>
        <begin position="1"/>
        <end position="50"/>
    </location>
</feature>